<evidence type="ECO:0000256" key="1">
    <source>
        <dbReference type="ARBA" id="ARBA00005771"/>
    </source>
</evidence>
<accession>A0ABR2DWC2</accession>
<comment type="caution">
    <text evidence="5">The sequence shown here is derived from an EMBL/GenBank/DDBJ whole genome shotgun (WGS) entry which is preliminary data.</text>
</comment>
<reference evidence="5 6" key="1">
    <citation type="journal article" date="2024" name="G3 (Bethesda)">
        <title>Genome assembly of Hibiscus sabdariffa L. provides insights into metabolisms of medicinal natural products.</title>
        <authorList>
            <person name="Kim T."/>
        </authorList>
    </citation>
    <scope>NUCLEOTIDE SEQUENCE [LARGE SCALE GENOMIC DNA]</scope>
    <source>
        <strain evidence="5">TK-2024</strain>
        <tissue evidence="5">Old leaves</tissue>
    </source>
</reference>
<evidence type="ECO:0000313" key="6">
    <source>
        <dbReference type="Proteomes" id="UP001472677"/>
    </source>
</evidence>
<evidence type="ECO:0000256" key="3">
    <source>
        <dbReference type="RuleBase" id="RU361155"/>
    </source>
</evidence>
<sequence>MGLRELVQILPCPDLETICVYKPRLFATHVPYDSLPASMKVSHCKIVYICRNPMGMFISLWHFTDKFRDKNKELLSHYEAFDKFCHGILPFGPFF</sequence>
<gene>
    <name evidence="5" type="ORF">V6N12_061195</name>
</gene>
<dbReference type="PANTHER" id="PTHR11783">
    <property type="entry name" value="SULFOTRANSFERASE SULT"/>
    <property type="match status" value="1"/>
</dbReference>
<organism evidence="5 6">
    <name type="scientific">Hibiscus sabdariffa</name>
    <name type="common">roselle</name>
    <dbReference type="NCBI Taxonomy" id="183260"/>
    <lineage>
        <taxon>Eukaryota</taxon>
        <taxon>Viridiplantae</taxon>
        <taxon>Streptophyta</taxon>
        <taxon>Embryophyta</taxon>
        <taxon>Tracheophyta</taxon>
        <taxon>Spermatophyta</taxon>
        <taxon>Magnoliopsida</taxon>
        <taxon>eudicotyledons</taxon>
        <taxon>Gunneridae</taxon>
        <taxon>Pentapetalae</taxon>
        <taxon>rosids</taxon>
        <taxon>malvids</taxon>
        <taxon>Malvales</taxon>
        <taxon>Malvaceae</taxon>
        <taxon>Malvoideae</taxon>
        <taxon>Hibiscus</taxon>
    </lineage>
</organism>
<dbReference type="Gene3D" id="3.40.50.300">
    <property type="entry name" value="P-loop containing nucleotide triphosphate hydrolases"/>
    <property type="match status" value="1"/>
</dbReference>
<dbReference type="SUPFAM" id="SSF52540">
    <property type="entry name" value="P-loop containing nucleoside triphosphate hydrolases"/>
    <property type="match status" value="1"/>
</dbReference>
<comment type="similarity">
    <text evidence="1 3">Belongs to the sulfotransferase 1 family.</text>
</comment>
<dbReference type="Pfam" id="PF00685">
    <property type="entry name" value="Sulfotransfer_1"/>
    <property type="match status" value="1"/>
</dbReference>
<proteinExistence type="inferred from homology"/>
<dbReference type="InterPro" id="IPR000863">
    <property type="entry name" value="Sulfotransferase_dom"/>
</dbReference>
<dbReference type="Proteomes" id="UP001472677">
    <property type="component" value="Unassembled WGS sequence"/>
</dbReference>
<feature type="domain" description="Sulfotransferase" evidence="4">
    <location>
        <begin position="22"/>
        <end position="95"/>
    </location>
</feature>
<keyword evidence="6" id="KW-1185">Reference proteome</keyword>
<dbReference type="EMBL" id="JBBPBM010000021">
    <property type="protein sequence ID" value="KAK8548278.1"/>
    <property type="molecule type" value="Genomic_DNA"/>
</dbReference>
<protein>
    <recommendedName>
        <fullName evidence="3">Sulfotransferase</fullName>
        <ecNumber evidence="3">2.8.2.-</ecNumber>
    </recommendedName>
</protein>
<evidence type="ECO:0000313" key="5">
    <source>
        <dbReference type="EMBL" id="KAK8548278.1"/>
    </source>
</evidence>
<keyword evidence="2 3" id="KW-0808">Transferase</keyword>
<dbReference type="InterPro" id="IPR027417">
    <property type="entry name" value="P-loop_NTPase"/>
</dbReference>
<name>A0ABR2DWC2_9ROSI</name>
<evidence type="ECO:0000259" key="4">
    <source>
        <dbReference type="Pfam" id="PF00685"/>
    </source>
</evidence>
<dbReference type="EC" id="2.8.2.-" evidence="3"/>
<evidence type="ECO:0000256" key="2">
    <source>
        <dbReference type="ARBA" id="ARBA00022679"/>
    </source>
</evidence>